<dbReference type="RefSeq" id="WP_006066957.1">
    <property type="nucleotide sequence ID" value="NZ_CP031306.1"/>
</dbReference>
<feature type="transmembrane region" description="Helical" evidence="3">
    <location>
        <begin position="91"/>
        <end position="114"/>
    </location>
</feature>
<protein>
    <submittedName>
        <fullName evidence="4">CDP-alcohol phosphatidyltransferase family protein</fullName>
    </submittedName>
</protein>
<reference evidence="4 5" key="1">
    <citation type="journal article" date="2019" name="Nat. Commun.">
        <title>A new type of DNA phosphorothioation-based antiviral system in archaea.</title>
        <authorList>
            <person name="Xiong L."/>
            <person name="Liu S."/>
            <person name="Chen S."/>
            <person name="Xiao Y."/>
            <person name="Zhu B."/>
            <person name="Gao Y."/>
            <person name="Zhang Y."/>
            <person name="Chen B."/>
            <person name="Luo J."/>
            <person name="Deng Z."/>
            <person name="Chen X."/>
            <person name="Wang L."/>
            <person name="Chen S."/>
        </authorList>
    </citation>
    <scope>NUCLEOTIDE SEQUENCE [LARGE SCALE GENOMIC DNA]</scope>
    <source>
        <strain evidence="4 5">JCM 10635</strain>
        <plasmid evidence="4 5">unnamed1</plasmid>
    </source>
</reference>
<organism evidence="4 5">
    <name type="scientific">Natronorubrum bangense</name>
    <dbReference type="NCBI Taxonomy" id="61858"/>
    <lineage>
        <taxon>Archaea</taxon>
        <taxon>Methanobacteriati</taxon>
        <taxon>Methanobacteriota</taxon>
        <taxon>Stenosarchaea group</taxon>
        <taxon>Halobacteria</taxon>
        <taxon>Halobacteriales</taxon>
        <taxon>Natrialbaceae</taxon>
        <taxon>Natronorubrum</taxon>
    </lineage>
</organism>
<dbReference type="EMBL" id="CP031306">
    <property type="protein sequence ID" value="QCC56388.1"/>
    <property type="molecule type" value="Genomic_DNA"/>
</dbReference>
<dbReference type="PROSITE" id="PS00379">
    <property type="entry name" value="CDP_ALCOHOL_P_TRANSF"/>
    <property type="match status" value="1"/>
</dbReference>
<proteinExistence type="inferred from homology"/>
<dbReference type="InterPro" id="IPR000462">
    <property type="entry name" value="CDP-OH_P_trans"/>
</dbReference>
<keyword evidence="3" id="KW-0472">Membrane</keyword>
<keyword evidence="4" id="KW-0614">Plasmid</keyword>
<dbReference type="GO" id="GO:0016020">
    <property type="term" value="C:membrane"/>
    <property type="evidence" value="ECO:0007669"/>
    <property type="project" value="InterPro"/>
</dbReference>
<keyword evidence="3" id="KW-0812">Transmembrane</keyword>
<dbReference type="GO" id="GO:0016780">
    <property type="term" value="F:phosphotransferase activity, for other substituted phosphate groups"/>
    <property type="evidence" value="ECO:0007669"/>
    <property type="project" value="InterPro"/>
</dbReference>
<dbReference type="Proteomes" id="UP000296822">
    <property type="component" value="Plasmid unnamed1"/>
</dbReference>
<dbReference type="Gene3D" id="1.20.120.1760">
    <property type="match status" value="1"/>
</dbReference>
<evidence type="ECO:0000256" key="3">
    <source>
        <dbReference type="SAM" id="Phobius"/>
    </source>
</evidence>
<feature type="transmembrane region" description="Helical" evidence="3">
    <location>
        <begin position="255"/>
        <end position="276"/>
    </location>
</feature>
<comment type="similarity">
    <text evidence="2">Belongs to the CDP-alcohol phosphatidyltransferase class-I family.</text>
</comment>
<dbReference type="AlphaFoldDB" id="A0A4D6HTF1"/>
<feature type="transmembrane region" description="Helical" evidence="3">
    <location>
        <begin position="229"/>
        <end position="249"/>
    </location>
</feature>
<dbReference type="GeneID" id="39853136"/>
<feature type="transmembrane region" description="Helical" evidence="3">
    <location>
        <begin position="37"/>
        <end position="54"/>
    </location>
</feature>
<keyword evidence="1 2" id="KW-0808">Transferase</keyword>
<name>A0A4D6HTF1_9EURY</name>
<evidence type="ECO:0000256" key="1">
    <source>
        <dbReference type="ARBA" id="ARBA00022679"/>
    </source>
</evidence>
<evidence type="ECO:0000313" key="5">
    <source>
        <dbReference type="Proteomes" id="UP000296822"/>
    </source>
</evidence>
<geneLocation type="plasmid" evidence="4">
    <name>unnamed1</name>
</geneLocation>
<feature type="transmembrane region" description="Helical" evidence="3">
    <location>
        <begin position="60"/>
        <end position="79"/>
    </location>
</feature>
<gene>
    <name evidence="4" type="ORF">DV706_17820</name>
</gene>
<keyword evidence="3" id="KW-1133">Transmembrane helix</keyword>
<dbReference type="Pfam" id="PF01066">
    <property type="entry name" value="CDP-OH_P_transf"/>
    <property type="match status" value="1"/>
</dbReference>
<evidence type="ECO:0000313" key="4">
    <source>
        <dbReference type="EMBL" id="QCC56388.1"/>
    </source>
</evidence>
<dbReference type="InterPro" id="IPR043130">
    <property type="entry name" value="CDP-OH_PTrfase_TM_dom"/>
</dbReference>
<dbReference type="KEGG" id="nbg:DV706_17820"/>
<dbReference type="InterPro" id="IPR048254">
    <property type="entry name" value="CDP_ALCOHOL_P_TRANSF_CS"/>
</dbReference>
<feature type="transmembrane region" description="Helical" evidence="3">
    <location>
        <begin position="181"/>
        <end position="208"/>
    </location>
</feature>
<sequence>MSPDHRSADGDLEPRAQPDLPPVVTAVSRWLEAARGLILLSALGAGSIAVAWQPARTVEFAGWVVVALAVVLLVTGVALQRTTQRTGADPLTFASWITLTRGAALAMFVGVLAVGTAESGSTAGTVSVPGADAGLIAWMPALLFAAAGLLDAVDGAVARKMGTVTDLGARLDVELDGLTTLIGSVVVVSMGAASVAFLAVGAARYLYAGSLWRRRRCGRPVRELPPSRVRGPLSAFVLVSIWLALVPFTTAGQSVLLTAVVAVPFLCNFLWDWLVVTTRVPR</sequence>
<dbReference type="GO" id="GO:0008654">
    <property type="term" value="P:phospholipid biosynthetic process"/>
    <property type="evidence" value="ECO:0007669"/>
    <property type="project" value="InterPro"/>
</dbReference>
<evidence type="ECO:0000256" key="2">
    <source>
        <dbReference type="RuleBase" id="RU003750"/>
    </source>
</evidence>
<accession>A0A4D6HTF1</accession>